<dbReference type="Proteomes" id="UP000189777">
    <property type="component" value="Unassembled WGS sequence"/>
</dbReference>
<dbReference type="OrthoDB" id="2082405at2"/>
<evidence type="ECO:0000259" key="1">
    <source>
        <dbReference type="Pfam" id="PF04230"/>
    </source>
</evidence>
<evidence type="ECO:0000313" key="2">
    <source>
        <dbReference type="EMBL" id="SKC36132.1"/>
    </source>
</evidence>
<dbReference type="GO" id="GO:0016740">
    <property type="term" value="F:transferase activity"/>
    <property type="evidence" value="ECO:0007669"/>
    <property type="project" value="UniProtKB-KW"/>
</dbReference>
<feature type="domain" description="Polysaccharide pyruvyl transferase" evidence="1">
    <location>
        <begin position="33"/>
        <end position="257"/>
    </location>
</feature>
<dbReference type="RefSeq" id="WP_139820661.1">
    <property type="nucleotide sequence ID" value="NZ_FUZQ01000001.1"/>
</dbReference>
<organism evidence="2 3">
    <name type="scientific">Krasilnikoviella flava</name>
    <dbReference type="NCBI Taxonomy" id="526729"/>
    <lineage>
        <taxon>Bacteria</taxon>
        <taxon>Bacillati</taxon>
        <taxon>Actinomycetota</taxon>
        <taxon>Actinomycetes</taxon>
        <taxon>Micrococcales</taxon>
        <taxon>Promicromonosporaceae</taxon>
        <taxon>Krasilnikoviella</taxon>
    </lineage>
</organism>
<keyword evidence="2" id="KW-0808">Transferase</keyword>
<protein>
    <submittedName>
        <fullName evidence="2">Polysaccharide pyruvyl transferase</fullName>
    </submittedName>
</protein>
<sequence length="480" mass="53724">MPTHAAAVRPTSGEPRPGRRLRLFHFDIKTYGNYGDTLLFEAVRETFEGFAGGAAFEVAGSRSLRDPVGPRLVDHINEHYDAVVVGGGGLFLRDTNANARSGWQWNISLEQLRRLEVPIVVFAVGNNRFIDQEDFAEPFREHLNLTLDKSVFFGLRNHGSVRTVREYVDHDPERVEYQPCPTTISSYLFPDLYRERLDGRAGPAGDGRVLAVESIVGKRQIAAGFDRDRIYADQADVLARLRGEGWELVSVPHARADTLFGDVLRERGLVDSERVLWGSRDVLFRGVQDLADLPVILGTRGHAQMVPFGMGAIPLSLYVHHKTRYFATDLGHPEWALDPRADTFTDDLYATIHDVTERRVALRAELAATRRGLYDTTLANLATIYERLTGVAVAPSFTPLTPKERRLAARTYDASLEKARAEERLRTKDAELGAKDAQIRTLGAEVEESRASLRDFRASLARGSLVSRAANRARRLVRPR</sequence>
<dbReference type="AlphaFoldDB" id="A0A1T5IB00"/>
<keyword evidence="3" id="KW-1185">Reference proteome</keyword>
<dbReference type="InterPro" id="IPR007345">
    <property type="entry name" value="Polysacch_pyruvyl_Trfase"/>
</dbReference>
<name>A0A1T5IB00_9MICO</name>
<reference evidence="2 3" key="1">
    <citation type="submission" date="2017-02" db="EMBL/GenBank/DDBJ databases">
        <authorList>
            <person name="Peterson S.W."/>
        </authorList>
    </citation>
    <scope>NUCLEOTIDE SEQUENCE [LARGE SCALE GENOMIC DNA]</scope>
    <source>
        <strain evidence="2 3">DSM 21481</strain>
    </source>
</reference>
<evidence type="ECO:0000313" key="3">
    <source>
        <dbReference type="Proteomes" id="UP000189777"/>
    </source>
</evidence>
<dbReference type="STRING" id="526729.SAMN04324258_0243"/>
<dbReference type="Pfam" id="PF04230">
    <property type="entry name" value="PS_pyruv_trans"/>
    <property type="match status" value="1"/>
</dbReference>
<dbReference type="EMBL" id="FUZQ01000001">
    <property type="protein sequence ID" value="SKC36132.1"/>
    <property type="molecule type" value="Genomic_DNA"/>
</dbReference>
<proteinExistence type="predicted"/>
<accession>A0A1T5IB00</accession>
<gene>
    <name evidence="2" type="ORF">SAMN04324258_0243</name>
</gene>